<feature type="signal peptide" evidence="3">
    <location>
        <begin position="1"/>
        <end position="16"/>
    </location>
</feature>
<organism evidence="5 6">
    <name type="scientific">Diplogelasinospora grovesii</name>
    <dbReference type="NCBI Taxonomy" id="303347"/>
    <lineage>
        <taxon>Eukaryota</taxon>
        <taxon>Fungi</taxon>
        <taxon>Dikarya</taxon>
        <taxon>Ascomycota</taxon>
        <taxon>Pezizomycotina</taxon>
        <taxon>Sordariomycetes</taxon>
        <taxon>Sordariomycetidae</taxon>
        <taxon>Sordariales</taxon>
        <taxon>Diplogelasinosporaceae</taxon>
        <taxon>Diplogelasinospora</taxon>
    </lineage>
</organism>
<evidence type="ECO:0000313" key="5">
    <source>
        <dbReference type="EMBL" id="KAK3937721.1"/>
    </source>
</evidence>
<keyword evidence="3" id="KW-0732">Signal</keyword>
<dbReference type="EMBL" id="MU853847">
    <property type="protein sequence ID" value="KAK3937721.1"/>
    <property type="molecule type" value="Genomic_DNA"/>
</dbReference>
<dbReference type="AlphaFoldDB" id="A0AAN6N349"/>
<dbReference type="PROSITE" id="PS51387">
    <property type="entry name" value="FAD_PCMH"/>
    <property type="match status" value="1"/>
</dbReference>
<evidence type="ECO:0000313" key="6">
    <source>
        <dbReference type="Proteomes" id="UP001303473"/>
    </source>
</evidence>
<name>A0AAN6N349_9PEZI</name>
<dbReference type="InterPro" id="IPR016166">
    <property type="entry name" value="FAD-bd_PCMH"/>
</dbReference>
<dbReference type="PANTHER" id="PTHR13878">
    <property type="entry name" value="GULONOLACTONE OXIDASE"/>
    <property type="match status" value="1"/>
</dbReference>
<feature type="chain" id="PRO_5043019818" evidence="3">
    <location>
        <begin position="17"/>
        <end position="566"/>
    </location>
</feature>
<keyword evidence="2" id="KW-0560">Oxidoreductase</keyword>
<evidence type="ECO:0000259" key="4">
    <source>
        <dbReference type="PROSITE" id="PS51387"/>
    </source>
</evidence>
<protein>
    <submittedName>
        <fullName evidence="5">FAD-binding, type 2</fullName>
    </submittedName>
</protein>
<feature type="domain" description="FAD-binding PCMH-type" evidence="4">
    <location>
        <begin position="119"/>
        <end position="285"/>
    </location>
</feature>
<dbReference type="Proteomes" id="UP001303473">
    <property type="component" value="Unassembled WGS sequence"/>
</dbReference>
<dbReference type="InterPro" id="IPR016169">
    <property type="entry name" value="FAD-bd_PCMH_sub2"/>
</dbReference>
<keyword evidence="6" id="KW-1185">Reference proteome</keyword>
<evidence type="ECO:0000256" key="1">
    <source>
        <dbReference type="ARBA" id="ARBA00005466"/>
    </source>
</evidence>
<sequence length="566" mass="60391">MRNLVAVGILGGLALAGSKQTSSCKCLPGDSCWPSASQWQKLNTSANGNLLAVRPAGSVCYQTFNGQPNPQYNADACATAKNGWTVSNWIVEQQIETISHFWTNYTCDPTMGCNKPCDLSSVPQMVIMAKSASDIQAGVKFARDNNLRLVIRNTGHCYLGRSAGYGALAINTHSLQSMDFTSSYKGPGSWSGGAVKLGAGVDVVGGECPSVGIAGGYIQGGGHSPLSGLYGMGSDNALSFEIVLATGELVTANAYSNSDLFWALKGGGMGTYGVVTSVTVKTHPRVFVTGMSLNISILGVTDPAAIDRYWSAVNVFHNYAPKLAASGMYVWYGLVPFVGLIVQPFVAPNMTVAQFEAVVAPLRAQLNALNVTYATGTPTQFDSFYDLYMSMFSFIDDVGGDTLLGGRLFKTSDIEQHGANITAAYRGLINAGVIIGGHIVNPGRAVPDPDSEISSVHPVWRDTPDNMLWLYDTGATCLTPAGRQAAFGTNTQLGNPMRAASPDSAVYVNEGDVNEPNWQDAFWGSNYPALYKIKTKYDPNGVFWAQSTPGSERWTLKDERRLCKAT</sequence>
<dbReference type="PANTHER" id="PTHR13878:SF97">
    <property type="entry name" value="ISOAMYL ALCOHOL OXIDASE"/>
    <property type="match status" value="1"/>
</dbReference>
<dbReference type="SUPFAM" id="SSF56176">
    <property type="entry name" value="FAD-binding/transporter-associated domain-like"/>
    <property type="match status" value="1"/>
</dbReference>
<dbReference type="InterPro" id="IPR036318">
    <property type="entry name" value="FAD-bd_PCMH-like_sf"/>
</dbReference>
<proteinExistence type="inferred from homology"/>
<dbReference type="GO" id="GO:0016491">
    <property type="term" value="F:oxidoreductase activity"/>
    <property type="evidence" value="ECO:0007669"/>
    <property type="project" value="UniProtKB-KW"/>
</dbReference>
<evidence type="ECO:0000256" key="3">
    <source>
        <dbReference type="SAM" id="SignalP"/>
    </source>
</evidence>
<dbReference type="GO" id="GO:0071949">
    <property type="term" value="F:FAD binding"/>
    <property type="evidence" value="ECO:0007669"/>
    <property type="project" value="InterPro"/>
</dbReference>
<reference evidence="6" key="1">
    <citation type="journal article" date="2023" name="Mol. Phylogenet. Evol.">
        <title>Genome-scale phylogeny and comparative genomics of the fungal order Sordariales.</title>
        <authorList>
            <person name="Hensen N."/>
            <person name="Bonometti L."/>
            <person name="Westerberg I."/>
            <person name="Brannstrom I.O."/>
            <person name="Guillou S."/>
            <person name="Cros-Aarteil S."/>
            <person name="Calhoun S."/>
            <person name="Haridas S."/>
            <person name="Kuo A."/>
            <person name="Mondo S."/>
            <person name="Pangilinan J."/>
            <person name="Riley R."/>
            <person name="LaButti K."/>
            <person name="Andreopoulos B."/>
            <person name="Lipzen A."/>
            <person name="Chen C."/>
            <person name="Yan M."/>
            <person name="Daum C."/>
            <person name="Ng V."/>
            <person name="Clum A."/>
            <person name="Steindorff A."/>
            <person name="Ohm R.A."/>
            <person name="Martin F."/>
            <person name="Silar P."/>
            <person name="Natvig D.O."/>
            <person name="Lalanne C."/>
            <person name="Gautier V."/>
            <person name="Ament-Velasquez S.L."/>
            <person name="Kruys A."/>
            <person name="Hutchinson M.I."/>
            <person name="Powell A.J."/>
            <person name="Barry K."/>
            <person name="Miller A.N."/>
            <person name="Grigoriev I.V."/>
            <person name="Debuchy R."/>
            <person name="Gladieux P."/>
            <person name="Hiltunen Thoren M."/>
            <person name="Johannesson H."/>
        </authorList>
    </citation>
    <scope>NUCLEOTIDE SEQUENCE [LARGE SCALE GENOMIC DNA]</scope>
    <source>
        <strain evidence="6">CBS 340.73</strain>
    </source>
</reference>
<dbReference type="InterPro" id="IPR050432">
    <property type="entry name" value="FAD-linked_Oxidoreductases_BP"/>
</dbReference>
<accession>A0AAN6N349</accession>
<dbReference type="Pfam" id="PF08031">
    <property type="entry name" value="BBE"/>
    <property type="match status" value="1"/>
</dbReference>
<dbReference type="Pfam" id="PF01565">
    <property type="entry name" value="FAD_binding_4"/>
    <property type="match status" value="1"/>
</dbReference>
<dbReference type="InterPro" id="IPR012951">
    <property type="entry name" value="BBE"/>
</dbReference>
<comment type="similarity">
    <text evidence="1">Belongs to the oxygen-dependent FAD-linked oxidoreductase family.</text>
</comment>
<comment type="caution">
    <text evidence="5">The sequence shown here is derived from an EMBL/GenBank/DDBJ whole genome shotgun (WGS) entry which is preliminary data.</text>
</comment>
<evidence type="ECO:0000256" key="2">
    <source>
        <dbReference type="ARBA" id="ARBA00023002"/>
    </source>
</evidence>
<dbReference type="Gene3D" id="3.30.465.10">
    <property type="match status" value="2"/>
</dbReference>
<dbReference type="InterPro" id="IPR006094">
    <property type="entry name" value="Oxid_FAD_bind_N"/>
</dbReference>
<gene>
    <name evidence="5" type="ORF">QBC46DRAFT_442844</name>
</gene>